<keyword evidence="4 6" id="KW-1133">Transmembrane helix</keyword>
<feature type="transmembrane region" description="Helical" evidence="6">
    <location>
        <begin position="80"/>
        <end position="103"/>
    </location>
</feature>
<feature type="transmembrane region" description="Helical" evidence="6">
    <location>
        <begin position="445"/>
        <end position="465"/>
    </location>
</feature>
<dbReference type="Gene3D" id="1.20.1740.10">
    <property type="entry name" value="Amino acid/polyamine transporter I"/>
    <property type="match status" value="1"/>
</dbReference>
<organism evidence="7 8">
    <name type="scientific">Penicillium cataractarum</name>
    <dbReference type="NCBI Taxonomy" id="2100454"/>
    <lineage>
        <taxon>Eukaryota</taxon>
        <taxon>Fungi</taxon>
        <taxon>Dikarya</taxon>
        <taxon>Ascomycota</taxon>
        <taxon>Pezizomycotina</taxon>
        <taxon>Eurotiomycetes</taxon>
        <taxon>Eurotiomycetidae</taxon>
        <taxon>Eurotiales</taxon>
        <taxon>Aspergillaceae</taxon>
        <taxon>Penicillium</taxon>
    </lineage>
</organism>
<evidence type="ECO:0000256" key="1">
    <source>
        <dbReference type="ARBA" id="ARBA00004141"/>
    </source>
</evidence>
<keyword evidence="2" id="KW-0813">Transport</keyword>
<evidence type="ECO:0000313" key="7">
    <source>
        <dbReference type="EMBL" id="KAJ5377262.1"/>
    </source>
</evidence>
<feature type="transmembrane region" description="Helical" evidence="6">
    <location>
        <begin position="477"/>
        <end position="497"/>
    </location>
</feature>
<comment type="caution">
    <text evidence="7">The sequence shown here is derived from an EMBL/GenBank/DDBJ whole genome shotgun (WGS) entry which is preliminary data.</text>
</comment>
<evidence type="ECO:0000256" key="4">
    <source>
        <dbReference type="ARBA" id="ARBA00022989"/>
    </source>
</evidence>
<evidence type="ECO:0000256" key="3">
    <source>
        <dbReference type="ARBA" id="ARBA00022692"/>
    </source>
</evidence>
<feature type="transmembrane region" description="Helical" evidence="6">
    <location>
        <begin position="47"/>
        <end position="74"/>
    </location>
</feature>
<protein>
    <submittedName>
        <fullName evidence="7">Amino acid transporter</fullName>
    </submittedName>
</protein>
<dbReference type="GeneID" id="81436779"/>
<dbReference type="RefSeq" id="XP_056556125.1">
    <property type="nucleotide sequence ID" value="XM_056697600.1"/>
</dbReference>
<feature type="transmembrane region" description="Helical" evidence="6">
    <location>
        <begin position="379"/>
        <end position="398"/>
    </location>
</feature>
<keyword evidence="8" id="KW-1185">Reference proteome</keyword>
<evidence type="ECO:0000313" key="8">
    <source>
        <dbReference type="Proteomes" id="UP001147782"/>
    </source>
</evidence>
<keyword evidence="3 6" id="KW-0812">Transmembrane</keyword>
<dbReference type="Proteomes" id="UP001147782">
    <property type="component" value="Unassembled WGS sequence"/>
</dbReference>
<feature type="transmembrane region" description="Helical" evidence="6">
    <location>
        <begin position="170"/>
        <end position="189"/>
    </location>
</feature>
<accession>A0A9W9VCU7</accession>
<dbReference type="Pfam" id="PF13520">
    <property type="entry name" value="AA_permease_2"/>
    <property type="match status" value="1"/>
</dbReference>
<dbReference type="GO" id="GO:0022857">
    <property type="term" value="F:transmembrane transporter activity"/>
    <property type="evidence" value="ECO:0007669"/>
    <property type="project" value="InterPro"/>
</dbReference>
<evidence type="ECO:0000256" key="5">
    <source>
        <dbReference type="ARBA" id="ARBA00023136"/>
    </source>
</evidence>
<gene>
    <name evidence="7" type="ORF">N7496_004671</name>
</gene>
<dbReference type="OrthoDB" id="3900342at2759"/>
<feature type="transmembrane region" description="Helical" evidence="6">
    <location>
        <begin position="124"/>
        <end position="150"/>
    </location>
</feature>
<dbReference type="PIRSF" id="PIRSF006060">
    <property type="entry name" value="AA_transporter"/>
    <property type="match status" value="1"/>
</dbReference>
<feature type="transmembrane region" description="Helical" evidence="6">
    <location>
        <begin position="331"/>
        <end position="358"/>
    </location>
</feature>
<sequence length="511" mass="55105">MEAPIEKPPTELCDGDHVGDVGDTLHINNLALLEAGYMSELHRNRSLWTLLFQSLAISAIPFGFGSPLISAIYGGGQLPMFLGLIIVLFTQQCVAISLVELISRYAVSGGPYFWAFQLTDPKRRVIVAFFTGWTWLIGNWTITLSVNFGFASLISAAISLYLPEWAAEPWQLLLILYGVCLATFLACSFGNRSLPIVDAVCAVFTIATIMITLICLSTKAKAGRHSIGDTLGYYDKTLSGWGSFSFWIGILPFSSIGLISSMAEECDNPHVKLPKALSLSIPVGGLAGLLFILPICATLPPLNDIITGSNGQALPYIFGAVMGSPGGGMVLTFFVLCIACFCSISVTVAASRCTWAFARDQGIPLSSVWAKVNRQRETPILAIGLTTVVEMLLGLINIVSSSAFLAFVSVEVVSLAVSYAIPIALSLYYKRSEVNTAAWTCGKRFGLVLNIIALAWIAFQMILFSMPTVLPATEESMNYAIVVFCGFMALSMLYYGVCGRKTFTGPRAVLS</sequence>
<dbReference type="AlphaFoldDB" id="A0A9W9VCU7"/>
<evidence type="ECO:0000256" key="6">
    <source>
        <dbReference type="SAM" id="Phobius"/>
    </source>
</evidence>
<feature type="transmembrane region" description="Helical" evidence="6">
    <location>
        <begin position="279"/>
        <end position="300"/>
    </location>
</feature>
<name>A0A9W9VCU7_9EURO</name>
<evidence type="ECO:0000256" key="2">
    <source>
        <dbReference type="ARBA" id="ARBA00022448"/>
    </source>
</evidence>
<dbReference type="GO" id="GO:0016020">
    <property type="term" value="C:membrane"/>
    <property type="evidence" value="ECO:0007669"/>
    <property type="project" value="UniProtKB-SubCell"/>
</dbReference>
<proteinExistence type="predicted"/>
<dbReference type="InterPro" id="IPR002293">
    <property type="entry name" value="AA/rel_permease1"/>
</dbReference>
<feature type="transmembrane region" description="Helical" evidence="6">
    <location>
        <begin position="240"/>
        <end position="259"/>
    </location>
</feature>
<dbReference type="EMBL" id="JAPZBS010000004">
    <property type="protein sequence ID" value="KAJ5377262.1"/>
    <property type="molecule type" value="Genomic_DNA"/>
</dbReference>
<dbReference type="PANTHER" id="PTHR45649">
    <property type="entry name" value="AMINO-ACID PERMEASE BAT1"/>
    <property type="match status" value="1"/>
</dbReference>
<reference evidence="7" key="1">
    <citation type="submission" date="2022-11" db="EMBL/GenBank/DDBJ databases">
        <authorList>
            <person name="Petersen C."/>
        </authorList>
    </citation>
    <scope>NUCLEOTIDE SEQUENCE</scope>
    <source>
        <strain evidence="7">IBT 29864</strain>
    </source>
</reference>
<comment type="subcellular location">
    <subcellularLocation>
        <location evidence="1">Membrane</location>
        <topology evidence="1">Multi-pass membrane protein</topology>
    </subcellularLocation>
</comment>
<reference evidence="7" key="2">
    <citation type="journal article" date="2023" name="IMA Fungus">
        <title>Comparative genomic study of the Penicillium genus elucidates a diverse pangenome and 15 lateral gene transfer events.</title>
        <authorList>
            <person name="Petersen C."/>
            <person name="Sorensen T."/>
            <person name="Nielsen M.R."/>
            <person name="Sondergaard T.E."/>
            <person name="Sorensen J.L."/>
            <person name="Fitzpatrick D.A."/>
            <person name="Frisvad J.C."/>
            <person name="Nielsen K.L."/>
        </authorList>
    </citation>
    <scope>NUCLEOTIDE SEQUENCE</scope>
    <source>
        <strain evidence="7">IBT 29864</strain>
    </source>
</reference>
<dbReference type="PANTHER" id="PTHR45649:SF28">
    <property type="entry name" value="TRANSPORTER, PUTATIVE (EUROFUNG)-RELATED"/>
    <property type="match status" value="1"/>
</dbReference>
<feature type="transmembrane region" description="Helical" evidence="6">
    <location>
        <begin position="404"/>
        <end position="425"/>
    </location>
</feature>
<keyword evidence="5 6" id="KW-0472">Membrane</keyword>
<feature type="transmembrane region" description="Helical" evidence="6">
    <location>
        <begin position="196"/>
        <end position="220"/>
    </location>
</feature>